<gene>
    <name evidence="1" type="ORF">DERYTH_LOCUS4864</name>
</gene>
<organism evidence="1 2">
    <name type="scientific">Dentiscutata erythropus</name>
    <dbReference type="NCBI Taxonomy" id="1348616"/>
    <lineage>
        <taxon>Eukaryota</taxon>
        <taxon>Fungi</taxon>
        <taxon>Fungi incertae sedis</taxon>
        <taxon>Mucoromycota</taxon>
        <taxon>Glomeromycotina</taxon>
        <taxon>Glomeromycetes</taxon>
        <taxon>Diversisporales</taxon>
        <taxon>Gigasporaceae</taxon>
        <taxon>Dentiscutata</taxon>
    </lineage>
</organism>
<comment type="caution">
    <text evidence="1">The sequence shown here is derived from an EMBL/GenBank/DDBJ whole genome shotgun (WGS) entry which is preliminary data.</text>
</comment>
<name>A0A9N9FLC7_9GLOM</name>
<sequence length="99" mass="11449">MTTRDNHLIVIVPSQPLFPPPFTIDELKITYETYVDGRPPRSPTAFIIYRTAYQQQLIADNNLPPWCIFSHMASISYSREPRHVKNAYAHLSSSLRSMQ</sequence>
<dbReference type="AlphaFoldDB" id="A0A9N9FLC7"/>
<evidence type="ECO:0000313" key="1">
    <source>
        <dbReference type="EMBL" id="CAG8542286.1"/>
    </source>
</evidence>
<dbReference type="OrthoDB" id="2343545at2759"/>
<keyword evidence="2" id="KW-1185">Reference proteome</keyword>
<dbReference type="EMBL" id="CAJVPY010001931">
    <property type="protein sequence ID" value="CAG8542286.1"/>
    <property type="molecule type" value="Genomic_DNA"/>
</dbReference>
<proteinExistence type="predicted"/>
<dbReference type="Proteomes" id="UP000789405">
    <property type="component" value="Unassembled WGS sequence"/>
</dbReference>
<evidence type="ECO:0000313" key="2">
    <source>
        <dbReference type="Proteomes" id="UP000789405"/>
    </source>
</evidence>
<protein>
    <submittedName>
        <fullName evidence="1">13178_t:CDS:1</fullName>
    </submittedName>
</protein>
<reference evidence="1" key="1">
    <citation type="submission" date="2021-06" db="EMBL/GenBank/DDBJ databases">
        <authorList>
            <person name="Kallberg Y."/>
            <person name="Tangrot J."/>
            <person name="Rosling A."/>
        </authorList>
    </citation>
    <scope>NUCLEOTIDE SEQUENCE</scope>
    <source>
        <strain evidence="1">MA453B</strain>
    </source>
</reference>
<accession>A0A9N9FLC7</accession>